<gene>
    <name evidence="4" type="ORF">BacF7301_02440</name>
</gene>
<dbReference type="KEGG" id="bfc:BacF7301_02440"/>
<comment type="catalytic activity">
    <reaction evidence="2">
        <text>2,5-diamino-6-hydroxy-4-(5-phosphoribosylamino)-pyrimidine + H2O = 2,5,6-triamino-4-hydroxypyrimidine + D-ribose 5-phosphate</text>
        <dbReference type="Rhea" id="RHEA:23436"/>
        <dbReference type="ChEBI" id="CHEBI:15377"/>
        <dbReference type="ChEBI" id="CHEBI:58614"/>
        <dbReference type="ChEBI" id="CHEBI:78346"/>
        <dbReference type="ChEBI" id="CHEBI:137796"/>
    </reaction>
</comment>
<reference evidence="4 5" key="1">
    <citation type="submission" date="2020-03" db="EMBL/GenBank/DDBJ databases">
        <title>Genomic analysis of Bacteroides faecium CBA7301.</title>
        <authorList>
            <person name="Kim J."/>
            <person name="Roh S.W."/>
        </authorList>
    </citation>
    <scope>NUCLEOTIDE SEQUENCE [LARGE SCALE GENOMIC DNA]</scope>
    <source>
        <strain evidence="4 5">CBA7301</strain>
    </source>
</reference>
<dbReference type="NCBIfam" id="TIGR02464">
    <property type="entry name" value="ribofla_fusion"/>
    <property type="match status" value="1"/>
</dbReference>
<dbReference type="RefSeq" id="WP_167959869.1">
    <property type="nucleotide sequence ID" value="NZ_CP050831.1"/>
</dbReference>
<feature type="domain" description="NADAR" evidence="3">
    <location>
        <begin position="115"/>
        <end position="272"/>
    </location>
</feature>
<dbReference type="InterPro" id="IPR012816">
    <property type="entry name" value="NADAR"/>
</dbReference>
<dbReference type="Proteomes" id="UP000501780">
    <property type="component" value="Chromosome"/>
</dbReference>
<dbReference type="AlphaFoldDB" id="A0A6H0KIH2"/>
<dbReference type="CDD" id="cd15457">
    <property type="entry name" value="NADAR"/>
    <property type="match status" value="1"/>
</dbReference>
<evidence type="ECO:0000256" key="1">
    <source>
        <dbReference type="ARBA" id="ARBA00000022"/>
    </source>
</evidence>
<dbReference type="EMBL" id="CP050831">
    <property type="protein sequence ID" value="QIU93075.1"/>
    <property type="molecule type" value="Genomic_DNA"/>
</dbReference>
<name>A0A6H0KIH2_9BACE</name>
<evidence type="ECO:0000313" key="5">
    <source>
        <dbReference type="Proteomes" id="UP000501780"/>
    </source>
</evidence>
<sequence length="291" mass="34615">MKTDHFTIDNPLPPLWLTYPEISQYSIGWRMGYGEGYRWLFNDWFAGLSQEEQSKYREMFPAPYSWRGYYEDAFEEKDIYSLEGIYFRQPDGVPEYSLEQLRTEVANGKEFDYLFFWGHHKKAGISKSCLSQWWQTSFRIDINKYCCMEQYMMAEKARLFEDGDTRKLILDETDPKMIKALGRKVEGFEQSVWDQYKYSIVLNGNYAKFIQNQDQLDFLLSTGDKVLVEASPYDTIWGIGMQETDPQAHNPFLWKGENLLGFALMEVRNELRRVLQSWHLIDWEQVEKVVD</sequence>
<evidence type="ECO:0000313" key="4">
    <source>
        <dbReference type="EMBL" id="QIU93075.1"/>
    </source>
</evidence>
<comment type="catalytic activity">
    <reaction evidence="1">
        <text>5-amino-6-(5-phospho-D-ribosylamino)uracil + H2O = 5,6-diaminouracil + D-ribose 5-phosphate</text>
        <dbReference type="Rhea" id="RHEA:55020"/>
        <dbReference type="ChEBI" id="CHEBI:15377"/>
        <dbReference type="ChEBI" id="CHEBI:46252"/>
        <dbReference type="ChEBI" id="CHEBI:58453"/>
        <dbReference type="ChEBI" id="CHEBI:78346"/>
    </reaction>
</comment>
<dbReference type="Gene3D" id="1.10.357.40">
    <property type="entry name" value="YbiA-like"/>
    <property type="match status" value="1"/>
</dbReference>
<proteinExistence type="predicted"/>
<dbReference type="Pfam" id="PF08719">
    <property type="entry name" value="NADAR"/>
    <property type="match status" value="1"/>
</dbReference>
<organism evidence="4 5">
    <name type="scientific">Bacteroides faecium</name>
    <dbReference type="NCBI Taxonomy" id="2715212"/>
    <lineage>
        <taxon>Bacteria</taxon>
        <taxon>Pseudomonadati</taxon>
        <taxon>Bacteroidota</taxon>
        <taxon>Bacteroidia</taxon>
        <taxon>Bacteroidales</taxon>
        <taxon>Bacteroidaceae</taxon>
        <taxon>Bacteroides</taxon>
    </lineage>
</organism>
<keyword evidence="5" id="KW-1185">Reference proteome</keyword>
<evidence type="ECO:0000256" key="2">
    <source>
        <dbReference type="ARBA" id="ARBA00000751"/>
    </source>
</evidence>
<accession>A0A6H0KIH2</accession>
<dbReference type="SUPFAM" id="SSF143990">
    <property type="entry name" value="YbiA-like"/>
    <property type="match status" value="1"/>
</dbReference>
<dbReference type="InterPro" id="IPR037238">
    <property type="entry name" value="YbiA-like_sf"/>
</dbReference>
<evidence type="ECO:0000259" key="3">
    <source>
        <dbReference type="Pfam" id="PF08719"/>
    </source>
</evidence>
<protein>
    <submittedName>
        <fullName evidence="4">NADAR family protein</fullName>
    </submittedName>
</protein>